<evidence type="ECO:0000256" key="1">
    <source>
        <dbReference type="ARBA" id="ARBA00023186"/>
    </source>
</evidence>
<proteinExistence type="predicted"/>
<name>A0ABN8E1T5_9VIBR</name>
<feature type="domain" description="J" evidence="2">
    <location>
        <begin position="162"/>
        <end position="216"/>
    </location>
</feature>
<dbReference type="PROSITE" id="PS50076">
    <property type="entry name" value="DNAJ_2"/>
    <property type="match status" value="1"/>
</dbReference>
<organism evidence="3 4">
    <name type="scientific">Vibrio marisflavi CECT 7928</name>
    <dbReference type="NCBI Taxonomy" id="634439"/>
    <lineage>
        <taxon>Bacteria</taxon>
        <taxon>Pseudomonadati</taxon>
        <taxon>Pseudomonadota</taxon>
        <taxon>Gammaproteobacteria</taxon>
        <taxon>Vibrionales</taxon>
        <taxon>Vibrionaceae</taxon>
        <taxon>Vibrio</taxon>
    </lineage>
</organism>
<dbReference type="CDD" id="cd06257">
    <property type="entry name" value="DnaJ"/>
    <property type="match status" value="1"/>
</dbReference>
<gene>
    <name evidence="3" type="primary">dnaJ_2</name>
    <name evidence="3" type="ORF">VMF7928_00794</name>
</gene>
<keyword evidence="1" id="KW-0143">Chaperone</keyword>
<evidence type="ECO:0000313" key="4">
    <source>
        <dbReference type="Proteomes" id="UP000838748"/>
    </source>
</evidence>
<evidence type="ECO:0000259" key="2">
    <source>
        <dbReference type="PROSITE" id="PS50076"/>
    </source>
</evidence>
<dbReference type="Pfam" id="PF12339">
    <property type="entry name" value="DNAJ_related"/>
    <property type="match status" value="1"/>
</dbReference>
<dbReference type="Pfam" id="PF00226">
    <property type="entry name" value="DnaJ"/>
    <property type="match status" value="1"/>
</dbReference>
<dbReference type="InterPro" id="IPR021059">
    <property type="entry name" value="DnaJ-related_N"/>
</dbReference>
<comment type="caution">
    <text evidence="3">The sequence shown here is derived from an EMBL/GenBank/DDBJ whole genome shotgun (WGS) entry which is preliminary data.</text>
</comment>
<keyword evidence="4" id="KW-1185">Reference proteome</keyword>
<reference evidence="3" key="1">
    <citation type="submission" date="2021-11" db="EMBL/GenBank/DDBJ databases">
        <authorList>
            <person name="Rodrigo-Torres L."/>
            <person name="Arahal R. D."/>
            <person name="Lucena T."/>
        </authorList>
    </citation>
    <scope>NUCLEOTIDE SEQUENCE</scope>
    <source>
        <strain evidence="3">CECT 7928</strain>
    </source>
</reference>
<dbReference type="SUPFAM" id="SSF46565">
    <property type="entry name" value="Chaperone J-domain"/>
    <property type="match status" value="1"/>
</dbReference>
<sequence length="216" mass="25549">MINYPLLKSKTMSEQQELTATFQTYMENPLVWPMLEVLRQRPSGWKVHTLAAHLSSLGYIPVLDPSPQKDLFKRNFLIMNALYQLQETLYPEKWLQVEAMDIVLLPITSIQGCEIDPEDPLRDYYIQWHNYEAEEGEVKRLLNEFWTKYRKHVGGTNGLDMDRAKALSLFKLPHDASQSQIRKTWRKLALKWHPDRENGNSEKFRVLCEAWHVLRH</sequence>
<dbReference type="InterPro" id="IPR001623">
    <property type="entry name" value="DnaJ_domain"/>
</dbReference>
<dbReference type="SMART" id="SM00271">
    <property type="entry name" value="DnaJ"/>
    <property type="match status" value="1"/>
</dbReference>
<dbReference type="Proteomes" id="UP000838748">
    <property type="component" value="Unassembled WGS sequence"/>
</dbReference>
<dbReference type="InterPro" id="IPR036869">
    <property type="entry name" value="J_dom_sf"/>
</dbReference>
<dbReference type="EMBL" id="CAKLDM010000001">
    <property type="protein sequence ID" value="CAH0536904.1"/>
    <property type="molecule type" value="Genomic_DNA"/>
</dbReference>
<evidence type="ECO:0000313" key="3">
    <source>
        <dbReference type="EMBL" id="CAH0536904.1"/>
    </source>
</evidence>
<dbReference type="Gene3D" id="1.10.287.110">
    <property type="entry name" value="DnaJ domain"/>
    <property type="match status" value="1"/>
</dbReference>
<protein>
    <submittedName>
        <fullName evidence="3">Chaperone protein DnaJ</fullName>
    </submittedName>
</protein>
<accession>A0ABN8E1T5</accession>